<organism evidence="3 4">
    <name type="scientific">Saccharothrix yanglingensis</name>
    <dbReference type="NCBI Taxonomy" id="659496"/>
    <lineage>
        <taxon>Bacteria</taxon>
        <taxon>Bacillati</taxon>
        <taxon>Actinomycetota</taxon>
        <taxon>Actinomycetes</taxon>
        <taxon>Pseudonocardiales</taxon>
        <taxon>Pseudonocardiaceae</taxon>
        <taxon>Saccharothrix</taxon>
    </lineage>
</organism>
<keyword evidence="1" id="KW-0472">Membrane</keyword>
<dbReference type="EMBL" id="NSDM01000001">
    <property type="protein sequence ID" value="MDQ2583374.1"/>
    <property type="molecule type" value="Genomic_DNA"/>
</dbReference>
<dbReference type="InterPro" id="IPR024726">
    <property type="entry name" value="FhuF_C"/>
</dbReference>
<proteinExistence type="predicted"/>
<dbReference type="Proteomes" id="UP001225605">
    <property type="component" value="Unassembled WGS sequence"/>
</dbReference>
<dbReference type="RefSeq" id="WP_306744430.1">
    <property type="nucleotide sequence ID" value="NZ_NSDM01000001.1"/>
</dbReference>
<gene>
    <name evidence="3" type="ORF">CKY47_05135</name>
</gene>
<keyword evidence="4" id="KW-1185">Reference proteome</keyword>
<sequence>MTVPARVRARTTSATTPVAESLLRAASRAPHFELRFGLPVDQAERAEWTTCAEFLDEPQRFDVWRKSLAEWLREQYGEAPDRTTAGYVMSWYLNVVGVLGGLLFHTARRVPSLRPADVALRIAPEGRPHTVGVALLTDDFACLPEDPAGNHPAATVVSDENALAALLRTRFAAHAAGFVGSFGPTVRLGRRMLWAAATDALDSAAWTAGRLCGDETAGVMDSALLLPAKLDPFTSASTLKATDTGWTRRRESCCFHFVLPNAEACGTCPRVCS</sequence>
<name>A0ABU0WU47_9PSEU</name>
<feature type="transmembrane region" description="Helical" evidence="1">
    <location>
        <begin position="85"/>
        <end position="104"/>
    </location>
</feature>
<keyword evidence="1" id="KW-0812">Transmembrane</keyword>
<evidence type="ECO:0000313" key="3">
    <source>
        <dbReference type="EMBL" id="MDQ2583374.1"/>
    </source>
</evidence>
<feature type="domain" description="Ferric siderophore reductase C-terminal" evidence="2">
    <location>
        <begin position="250"/>
        <end position="270"/>
    </location>
</feature>
<dbReference type="Pfam" id="PF11575">
    <property type="entry name" value="FhuF_C"/>
    <property type="match status" value="1"/>
</dbReference>
<reference evidence="3 4" key="1">
    <citation type="submission" date="2017-06" db="EMBL/GenBank/DDBJ databases">
        <title>Cultured bacterium strain Saccharothrix yanglingensis Hhs.015.</title>
        <authorList>
            <person name="Xia Y."/>
        </authorList>
    </citation>
    <scope>NUCLEOTIDE SEQUENCE [LARGE SCALE GENOMIC DNA]</scope>
    <source>
        <strain evidence="3 4">Hhs.015</strain>
    </source>
</reference>
<evidence type="ECO:0000259" key="2">
    <source>
        <dbReference type="Pfam" id="PF11575"/>
    </source>
</evidence>
<evidence type="ECO:0000313" key="4">
    <source>
        <dbReference type="Proteomes" id="UP001225605"/>
    </source>
</evidence>
<accession>A0ABU0WU47</accession>
<evidence type="ECO:0000256" key="1">
    <source>
        <dbReference type="SAM" id="Phobius"/>
    </source>
</evidence>
<protein>
    <submittedName>
        <fullName evidence="3">Iron-sulfur protein</fullName>
    </submittedName>
</protein>
<keyword evidence="1" id="KW-1133">Transmembrane helix</keyword>
<comment type="caution">
    <text evidence="3">The sequence shown here is derived from an EMBL/GenBank/DDBJ whole genome shotgun (WGS) entry which is preliminary data.</text>
</comment>